<dbReference type="GO" id="GO:0008270">
    <property type="term" value="F:zinc ion binding"/>
    <property type="evidence" value="ECO:0007669"/>
    <property type="project" value="UniProtKB-KW"/>
</dbReference>
<protein>
    <submittedName>
        <fullName evidence="4">Transcriptional regulator CRZ1-like</fullName>
    </submittedName>
</protein>
<gene>
    <name evidence="4" type="primary">LOC114332873</name>
</gene>
<keyword evidence="2" id="KW-1133">Transmembrane helix</keyword>
<dbReference type="InterPro" id="IPR036236">
    <property type="entry name" value="Znf_C2H2_sf"/>
</dbReference>
<proteinExistence type="predicted"/>
<evidence type="ECO:0000256" key="2">
    <source>
        <dbReference type="SAM" id="Phobius"/>
    </source>
</evidence>
<reference evidence="4" key="1">
    <citation type="submission" date="2025-08" db="UniProtKB">
        <authorList>
            <consortium name="RefSeq"/>
        </authorList>
    </citation>
    <scope>IDENTIFICATION</scope>
    <source>
        <tissue evidence="4">Whole insect</tissue>
    </source>
</reference>
<dbReference type="InParanoid" id="A0A6P7FUH5"/>
<feature type="transmembrane region" description="Helical" evidence="2">
    <location>
        <begin position="504"/>
        <end position="526"/>
    </location>
</feature>
<dbReference type="PROSITE" id="PS00028">
    <property type="entry name" value="ZINC_FINGER_C2H2_1"/>
    <property type="match status" value="1"/>
</dbReference>
<evidence type="ECO:0000313" key="4">
    <source>
        <dbReference type="RefSeq" id="XP_028138457.1"/>
    </source>
</evidence>
<organism evidence="4">
    <name type="scientific">Diabrotica virgifera virgifera</name>
    <name type="common">western corn rootworm</name>
    <dbReference type="NCBI Taxonomy" id="50390"/>
    <lineage>
        <taxon>Eukaryota</taxon>
        <taxon>Metazoa</taxon>
        <taxon>Ecdysozoa</taxon>
        <taxon>Arthropoda</taxon>
        <taxon>Hexapoda</taxon>
        <taxon>Insecta</taxon>
        <taxon>Pterygota</taxon>
        <taxon>Neoptera</taxon>
        <taxon>Endopterygota</taxon>
        <taxon>Coleoptera</taxon>
        <taxon>Polyphaga</taxon>
        <taxon>Cucujiformia</taxon>
        <taxon>Chrysomeloidea</taxon>
        <taxon>Chrysomelidae</taxon>
        <taxon>Galerucinae</taxon>
        <taxon>Diabroticina</taxon>
        <taxon>Diabroticites</taxon>
        <taxon>Diabrotica</taxon>
    </lineage>
</organism>
<keyword evidence="1" id="KW-0479">Metal-binding</keyword>
<dbReference type="SUPFAM" id="SSF57667">
    <property type="entry name" value="beta-beta-alpha zinc fingers"/>
    <property type="match status" value="1"/>
</dbReference>
<keyword evidence="1" id="KW-0862">Zinc</keyword>
<keyword evidence="2" id="KW-0812">Transmembrane</keyword>
<sequence length="529" mass="62180">MSESPSKQYFLAALNLGYKNEYEFENGTDCFNFIEREFGLNPFQENSVEINEGYTATSNNKQNFFDYQNQSNCYFTSAKDDGVSQKIYHNFEFVCYDQYVENTEISKGYIVDTSKENWSDYPNQIYLIELEYNYTPEDKENVSESVCKENILDYSIKIENNYNPQVKDNISESECKENVSDYPIKIEYNYIPQDKDNTSESVCRETKLEYPIKIENNNYIINHKDNISESLCKEDMSDCPLKIKNNYNTEDKENIPEHVSSLQYPKSWTDNFTDYKKNDANNNEIIFKSSKKEQIQMKKNDRQIQIKKNEKQIQIKKTDEEQIQITKTDEEQIQMKENDGQIQMKHNEYKRLKLTCDICKKDFLSHEDIVDHLNSHLELHICPFCGKPFTQKEDLREHCTLHLPSKPSSNHEYLKDAKQHKQYKKEVKNTNFRQHYLTHDTGHCSMKSSSISNVTRHLETVHPDSKIEVATGQLILATHCQKFSMGFRSGELPSYSLYFPVLKYGMIGFFTIICVINCSVLVYLAFHPQ</sequence>
<keyword evidence="2" id="KW-0472">Membrane</keyword>
<dbReference type="AlphaFoldDB" id="A0A6P7FUH5"/>
<dbReference type="SMART" id="SM00355">
    <property type="entry name" value="ZnF_C2H2"/>
    <property type="match status" value="2"/>
</dbReference>
<name>A0A6P7FUH5_DIAVI</name>
<dbReference type="PROSITE" id="PS50157">
    <property type="entry name" value="ZINC_FINGER_C2H2_2"/>
    <property type="match status" value="1"/>
</dbReference>
<feature type="domain" description="C2H2-type" evidence="3">
    <location>
        <begin position="380"/>
        <end position="407"/>
    </location>
</feature>
<dbReference type="InterPro" id="IPR013087">
    <property type="entry name" value="Znf_C2H2_type"/>
</dbReference>
<evidence type="ECO:0000256" key="1">
    <source>
        <dbReference type="PROSITE-ProRule" id="PRU00042"/>
    </source>
</evidence>
<dbReference type="Gene3D" id="3.30.160.60">
    <property type="entry name" value="Classic Zinc Finger"/>
    <property type="match status" value="1"/>
</dbReference>
<accession>A0A6P7FUH5</accession>
<dbReference type="RefSeq" id="XP_028138457.1">
    <property type="nucleotide sequence ID" value="XM_028282656.1"/>
</dbReference>
<keyword evidence="1" id="KW-0863">Zinc-finger</keyword>
<evidence type="ECO:0000259" key="3">
    <source>
        <dbReference type="PROSITE" id="PS50157"/>
    </source>
</evidence>